<dbReference type="Gene3D" id="2.40.30.10">
    <property type="entry name" value="Translation factors"/>
    <property type="match status" value="1"/>
</dbReference>
<evidence type="ECO:0000313" key="2">
    <source>
        <dbReference type="Proteomes" id="UP001642260"/>
    </source>
</evidence>
<sequence>MSQSSKRTGIIAVKCGLTALWNKWGARVPISILWVDDSIVSQVKTTEKEGIFALQFVYKVMRYK</sequence>
<dbReference type="InterPro" id="IPR009000">
    <property type="entry name" value="Transl_B-barrel_sf"/>
</dbReference>
<dbReference type="InterPro" id="IPR019927">
    <property type="entry name" value="Ribosomal_uL3_bac/org-type"/>
</dbReference>
<reference evidence="1 2" key="1">
    <citation type="submission" date="2022-03" db="EMBL/GenBank/DDBJ databases">
        <authorList>
            <person name="Macdonald S."/>
            <person name="Ahmed S."/>
            <person name="Newling K."/>
        </authorList>
    </citation>
    <scope>NUCLEOTIDE SEQUENCE [LARGE SCALE GENOMIC DNA]</scope>
</reference>
<proteinExistence type="predicted"/>
<dbReference type="PANTHER" id="PTHR11229:SF8">
    <property type="entry name" value="LARGE RIBOSOMAL SUBUNIT PROTEIN UL3M"/>
    <property type="match status" value="1"/>
</dbReference>
<dbReference type="Proteomes" id="UP001642260">
    <property type="component" value="Unassembled WGS sequence"/>
</dbReference>
<protein>
    <submittedName>
        <fullName evidence="1">Uncharacterized protein</fullName>
    </submittedName>
</protein>
<evidence type="ECO:0000313" key="1">
    <source>
        <dbReference type="EMBL" id="CAH8383220.1"/>
    </source>
</evidence>
<gene>
    <name evidence="1" type="ORF">ERUC_LOCUS35703</name>
</gene>
<dbReference type="AlphaFoldDB" id="A0ABC8LIE9"/>
<accession>A0ABC8LIE9</accession>
<comment type="caution">
    <text evidence="1">The sequence shown here is derived from an EMBL/GenBank/DDBJ whole genome shotgun (WGS) entry which is preliminary data.</text>
</comment>
<keyword evidence="2" id="KW-1185">Reference proteome</keyword>
<dbReference type="EMBL" id="CAKOAT010580709">
    <property type="protein sequence ID" value="CAH8383220.1"/>
    <property type="molecule type" value="Genomic_DNA"/>
</dbReference>
<dbReference type="SUPFAM" id="SSF50447">
    <property type="entry name" value="Translation proteins"/>
    <property type="match status" value="1"/>
</dbReference>
<organism evidence="1 2">
    <name type="scientific">Eruca vesicaria subsp. sativa</name>
    <name type="common">Garden rocket</name>
    <name type="synonym">Eruca sativa</name>
    <dbReference type="NCBI Taxonomy" id="29727"/>
    <lineage>
        <taxon>Eukaryota</taxon>
        <taxon>Viridiplantae</taxon>
        <taxon>Streptophyta</taxon>
        <taxon>Embryophyta</taxon>
        <taxon>Tracheophyta</taxon>
        <taxon>Spermatophyta</taxon>
        <taxon>Magnoliopsida</taxon>
        <taxon>eudicotyledons</taxon>
        <taxon>Gunneridae</taxon>
        <taxon>Pentapetalae</taxon>
        <taxon>rosids</taxon>
        <taxon>malvids</taxon>
        <taxon>Brassicales</taxon>
        <taxon>Brassicaceae</taxon>
        <taxon>Brassiceae</taxon>
        <taxon>Eruca</taxon>
    </lineage>
</organism>
<dbReference type="PANTHER" id="PTHR11229">
    <property type="entry name" value="50S RIBOSOMAL PROTEIN L3"/>
    <property type="match status" value="1"/>
</dbReference>
<name>A0ABC8LIE9_ERUVS</name>